<dbReference type="Proteomes" id="UP000293331">
    <property type="component" value="Unassembled WGS sequence"/>
</dbReference>
<proteinExistence type="predicted"/>
<dbReference type="OrthoDB" id="9785375at2"/>
<comment type="caution">
    <text evidence="1">The sequence shown here is derived from an EMBL/GenBank/DDBJ whole genome shotgun (WGS) entry which is preliminary data.</text>
</comment>
<dbReference type="Gene3D" id="3.90.550.10">
    <property type="entry name" value="Spore Coat Polysaccharide Biosynthesis Protein SpsA, Chain A"/>
    <property type="match status" value="1"/>
</dbReference>
<evidence type="ECO:0000313" key="1">
    <source>
        <dbReference type="EMBL" id="RYU87356.1"/>
    </source>
</evidence>
<reference evidence="1 2" key="1">
    <citation type="submission" date="2019-02" db="EMBL/GenBank/DDBJ databases">
        <title>Bacterial novel species Mucilaginibacter sp. 17JY9-4 isolated from soil.</title>
        <authorList>
            <person name="Jung H.-Y."/>
        </authorList>
    </citation>
    <scope>NUCLEOTIDE SEQUENCE [LARGE SCALE GENOMIC DNA]</scope>
    <source>
        <strain evidence="1 2">17JY9-4</strain>
    </source>
</reference>
<name>A0A4Q5LI61_9SPHI</name>
<dbReference type="GO" id="GO:0016740">
    <property type="term" value="F:transferase activity"/>
    <property type="evidence" value="ECO:0007669"/>
    <property type="project" value="UniProtKB-KW"/>
</dbReference>
<dbReference type="SUPFAM" id="SSF53448">
    <property type="entry name" value="Nucleotide-diphospho-sugar transferases"/>
    <property type="match status" value="1"/>
</dbReference>
<dbReference type="EMBL" id="SEWG01000007">
    <property type="protein sequence ID" value="RYU87356.1"/>
    <property type="molecule type" value="Genomic_DNA"/>
</dbReference>
<accession>A0A4Q5LI61</accession>
<dbReference type="RefSeq" id="WP_129877825.1">
    <property type="nucleotide sequence ID" value="NZ_SEWG01000007.1"/>
</dbReference>
<gene>
    <name evidence="1" type="ORF">EWM62_16745</name>
</gene>
<dbReference type="InterPro" id="IPR029044">
    <property type="entry name" value="Nucleotide-diphossugar_trans"/>
</dbReference>
<keyword evidence="1" id="KW-0808">Transferase</keyword>
<protein>
    <submittedName>
        <fullName evidence="1">Nucleotide-diphospho-sugar transferase</fullName>
    </submittedName>
</protein>
<keyword evidence="2" id="KW-1185">Reference proteome</keyword>
<organism evidence="1 2">
    <name type="scientific">Mucilaginibacter terrigena</name>
    <dbReference type="NCBI Taxonomy" id="2492395"/>
    <lineage>
        <taxon>Bacteria</taxon>
        <taxon>Pseudomonadati</taxon>
        <taxon>Bacteroidota</taxon>
        <taxon>Sphingobacteriia</taxon>
        <taxon>Sphingobacteriales</taxon>
        <taxon>Sphingobacteriaceae</taxon>
        <taxon>Mucilaginibacter</taxon>
    </lineage>
</organism>
<evidence type="ECO:0000313" key="2">
    <source>
        <dbReference type="Proteomes" id="UP000293331"/>
    </source>
</evidence>
<sequence length="317" mass="36950">MNNPATASYQTSSAVLFIIFNRPDTTERVFAQIRQTRPTRLYIAADGPRANKPGEQPLCEQARNITTQIDWPCEVKTLFRESNMGCKEAVSSAITWFFEQEEEGIILEDDCLPASDFFRFCDTMLEKYRHDERIRHICGCNLQHGKKWGEDSYYFSNLSHVWGWAGWRRVWKDYDKELSNYQLSDAGPQLANIFEDKFIVETWVSIFKQLKAGLIDTWDYQLGFLNFFNNGLAVIPNVNLITNIGFGESSTHTHDINNKNANLPVQELGEITHPLYVLPQKQADVYTLNDDFNIAARWKKYNKPKYKAKRWFKQIFK</sequence>
<dbReference type="AlphaFoldDB" id="A0A4Q5LI61"/>